<dbReference type="PANTHER" id="PTHR11365:SF23">
    <property type="entry name" value="HYPOTHETICAL 5-OXOPROLINASE (EUROFUNG)-RELATED"/>
    <property type="match status" value="1"/>
</dbReference>
<dbReference type="PANTHER" id="PTHR11365">
    <property type="entry name" value="5-OXOPROLINASE RELATED"/>
    <property type="match status" value="1"/>
</dbReference>
<dbReference type="AlphaFoldDB" id="A0A382T5I5"/>
<dbReference type="GO" id="GO:0005829">
    <property type="term" value="C:cytosol"/>
    <property type="evidence" value="ECO:0007669"/>
    <property type="project" value="TreeGrafter"/>
</dbReference>
<evidence type="ECO:0000313" key="2">
    <source>
        <dbReference type="EMBL" id="SVD17062.1"/>
    </source>
</evidence>
<accession>A0A382T5I5</accession>
<gene>
    <name evidence="2" type="ORF">METZ01_LOCUS369916</name>
</gene>
<reference evidence="2" key="1">
    <citation type="submission" date="2018-05" db="EMBL/GenBank/DDBJ databases">
        <authorList>
            <person name="Lanie J.A."/>
            <person name="Ng W.-L."/>
            <person name="Kazmierczak K.M."/>
            <person name="Andrzejewski T.M."/>
            <person name="Davidsen T.M."/>
            <person name="Wayne K.J."/>
            <person name="Tettelin H."/>
            <person name="Glass J.I."/>
            <person name="Rusch D."/>
            <person name="Podicherti R."/>
            <person name="Tsui H.-C.T."/>
            <person name="Winkler M.E."/>
        </authorList>
    </citation>
    <scope>NUCLEOTIDE SEQUENCE</scope>
</reference>
<dbReference type="Pfam" id="PF05378">
    <property type="entry name" value="Hydant_A_N"/>
    <property type="match status" value="1"/>
</dbReference>
<feature type="domain" description="Hydantoinase/oxoprolinase N-terminal" evidence="1">
    <location>
        <begin position="6"/>
        <end position="181"/>
    </location>
</feature>
<dbReference type="GO" id="GO:0006749">
    <property type="term" value="P:glutathione metabolic process"/>
    <property type="evidence" value="ECO:0007669"/>
    <property type="project" value="TreeGrafter"/>
</dbReference>
<dbReference type="InterPro" id="IPR045079">
    <property type="entry name" value="Oxoprolinase-like"/>
</dbReference>
<protein>
    <recommendedName>
        <fullName evidence="1">Hydantoinase/oxoprolinase N-terminal domain-containing protein</fullName>
    </recommendedName>
</protein>
<name>A0A382T5I5_9ZZZZ</name>
<dbReference type="InterPro" id="IPR008040">
    <property type="entry name" value="Hydant_A_N"/>
</dbReference>
<evidence type="ECO:0000259" key="1">
    <source>
        <dbReference type="Pfam" id="PF05378"/>
    </source>
</evidence>
<dbReference type="GO" id="GO:0017168">
    <property type="term" value="F:5-oxoprolinase (ATP-hydrolyzing) activity"/>
    <property type="evidence" value="ECO:0007669"/>
    <property type="project" value="TreeGrafter"/>
</dbReference>
<sequence length="215" mass="23788">MSSAPRIAIDIGGTFTDAVLQVDATRYTAKVLTTRNPAEGFMQGIAHLLSQSGVSPADVALITHGTTLATNALIERRGAKTALIVTEGHRDSLEIGYENRFDQYNFDADRRAPLVPRRLRWTVPERVDYRGQILRPLDEASVEGLVERIREAQIESVAVGLLHAYANPAHEQCIRDILQKHLPDIAVSLSSEVCPEIREYERQSTACANAYVQPL</sequence>
<proteinExistence type="predicted"/>
<dbReference type="EMBL" id="UINC01133873">
    <property type="protein sequence ID" value="SVD17062.1"/>
    <property type="molecule type" value="Genomic_DNA"/>
</dbReference>
<feature type="non-terminal residue" evidence="2">
    <location>
        <position position="215"/>
    </location>
</feature>
<organism evidence="2">
    <name type="scientific">marine metagenome</name>
    <dbReference type="NCBI Taxonomy" id="408172"/>
    <lineage>
        <taxon>unclassified sequences</taxon>
        <taxon>metagenomes</taxon>
        <taxon>ecological metagenomes</taxon>
    </lineage>
</organism>